<gene>
    <name evidence="2" type="ORF">ACEU0G_003948</name>
</gene>
<feature type="signal peptide" evidence="1">
    <location>
        <begin position="1"/>
        <end position="24"/>
    </location>
</feature>
<name>A0ABW7D284_9GAMM</name>
<comment type="caution">
    <text evidence="2">The sequence shown here is derived from an EMBL/GenBank/DDBJ whole genome shotgun (WGS) entry which is preliminary data.</text>
</comment>
<evidence type="ECO:0000313" key="3">
    <source>
        <dbReference type="Proteomes" id="UP001605261"/>
    </source>
</evidence>
<sequence length="580" mass="61591">MRASHHTLRCMLLCSLLLSTPAFAADPVSATADAATPAPAPGANATPAAVTDASTDATLATALAAPATAVDWRKQIIVRSRPGTGTRDTENDKGTLRLVVRSDTAKVTALKVGEFALRALGGYGTTRTFSKDDLKGELIPDLPSPAHDALPGLLAERLDRYFSAHPGAIPGESHVLEARTTQWTLVYQDLAPGATAYELRHELNIGFPIASVLRGPAGRNVQCNTPPQVATLQEWQADDYAKVRQASRQVAEACAEVFAAQLPNLLQDVANEEAVALKLAAANNTPKEGDAAAAKSRIRIFGANGQGITMLTDAPCREQYSRKIEVVRSAGRAIGSVFGGAPDNVSLGMPETDTVRNMKSFAFSKPNYQEFEVAGGRPLIFDARIENTNDYRCAADLSLQFIPEPGADYEVFMKIGGGMCLLYSTKVAKDGTLQNNPVVQPRTSCQAPAQPALRARVEMAVFLFEPGTVHYRSLGLGNDDALNTLPDSADNAARFEEVLQQTAALPGTRVCVVVPDLDYTSTLHGPLEAMVLDKGPALPGLWETAATVNLKRGAAAGSAIDLAAATRHCQSLPRAAFDPR</sequence>
<organism evidence="2 3">
    <name type="scientific">Stenotrophomonas nematodicola</name>
    <dbReference type="NCBI Taxonomy" id="2656746"/>
    <lineage>
        <taxon>Bacteria</taxon>
        <taxon>Pseudomonadati</taxon>
        <taxon>Pseudomonadota</taxon>
        <taxon>Gammaproteobacteria</taxon>
        <taxon>Lysobacterales</taxon>
        <taxon>Lysobacteraceae</taxon>
        <taxon>Stenotrophomonas</taxon>
    </lineage>
</organism>
<keyword evidence="1" id="KW-0732">Signal</keyword>
<proteinExistence type="predicted"/>
<dbReference type="EMBL" id="JBHGCJ010000008">
    <property type="protein sequence ID" value="MFG6109924.1"/>
    <property type="molecule type" value="Genomic_DNA"/>
</dbReference>
<dbReference type="RefSeq" id="WP_394163752.1">
    <property type="nucleotide sequence ID" value="NZ_JBHGCJ010000008.1"/>
</dbReference>
<keyword evidence="3" id="KW-1185">Reference proteome</keyword>
<accession>A0ABW7D284</accession>
<dbReference type="Proteomes" id="UP001605261">
    <property type="component" value="Unassembled WGS sequence"/>
</dbReference>
<feature type="chain" id="PRO_5046755713" evidence="1">
    <location>
        <begin position="25"/>
        <end position="580"/>
    </location>
</feature>
<evidence type="ECO:0000313" key="2">
    <source>
        <dbReference type="EMBL" id="MFG6109924.1"/>
    </source>
</evidence>
<evidence type="ECO:0000256" key="1">
    <source>
        <dbReference type="SAM" id="SignalP"/>
    </source>
</evidence>
<reference evidence="2 3" key="1">
    <citation type="submission" date="2024-09" db="EMBL/GenBank/DDBJ databases">
        <authorList>
            <consortium name="All-Russian atlas of soil microorganisms"/>
            <consortium name="as a basis for the search for new antimicrobial producers and enzymes with unique properties"/>
            <person name="Sokolova E.A."/>
            <person name="Voronina E.N."/>
        </authorList>
    </citation>
    <scope>NUCLEOTIDE SEQUENCE [LARGE SCALE GENOMIC DNA]</scope>
    <source>
        <strain evidence="2 3">AF-22b-331.1</strain>
    </source>
</reference>
<protein>
    <submittedName>
        <fullName evidence="2">Uncharacterized protein</fullName>
    </submittedName>
</protein>